<name>A0A803L2Z6_CHEQI</name>
<dbReference type="GO" id="GO:0016491">
    <property type="term" value="F:oxidoreductase activity"/>
    <property type="evidence" value="ECO:0007669"/>
    <property type="project" value="UniProtKB-KW"/>
</dbReference>
<dbReference type="InterPro" id="IPR050295">
    <property type="entry name" value="Plant_2OG-oxidoreductases"/>
</dbReference>
<proteinExistence type="inferred from homology"/>
<keyword evidence="3" id="KW-0560">Oxidoreductase</keyword>
<keyword evidence="2 3" id="KW-0408">Iron</keyword>
<accession>A0A803L2Z6</accession>
<dbReference type="Gene3D" id="2.60.120.330">
    <property type="entry name" value="B-lactam Antibiotic, Isopenicillin N Synthase, Chain"/>
    <property type="match status" value="1"/>
</dbReference>
<evidence type="ECO:0000259" key="4">
    <source>
        <dbReference type="PROSITE" id="PS51471"/>
    </source>
</evidence>
<reference evidence="5" key="1">
    <citation type="journal article" date="2017" name="Nature">
        <title>The genome of Chenopodium quinoa.</title>
        <authorList>
            <person name="Jarvis D.E."/>
            <person name="Ho Y.S."/>
            <person name="Lightfoot D.J."/>
            <person name="Schmoeckel S.M."/>
            <person name="Li B."/>
            <person name="Borm T.J.A."/>
            <person name="Ohyanagi H."/>
            <person name="Mineta K."/>
            <person name="Michell C.T."/>
            <person name="Saber N."/>
            <person name="Kharbatia N.M."/>
            <person name="Rupper R.R."/>
            <person name="Sharp A.R."/>
            <person name="Dally N."/>
            <person name="Boughton B.A."/>
            <person name="Woo Y.H."/>
            <person name="Gao G."/>
            <person name="Schijlen E.G.W.M."/>
            <person name="Guo X."/>
            <person name="Momin A.A."/>
            <person name="Negrao S."/>
            <person name="Al-Babili S."/>
            <person name="Gehring C."/>
            <person name="Roessner U."/>
            <person name="Jung C."/>
            <person name="Murphy K."/>
            <person name="Arold S.T."/>
            <person name="Gojobori T."/>
            <person name="van der Linden C.G."/>
            <person name="van Loo E.N."/>
            <person name="Jellen E.N."/>
            <person name="Maughan P.J."/>
            <person name="Tester M."/>
        </authorList>
    </citation>
    <scope>NUCLEOTIDE SEQUENCE [LARGE SCALE GENOMIC DNA]</scope>
    <source>
        <strain evidence="5">cv. PI 614886</strain>
    </source>
</reference>
<dbReference type="InterPro" id="IPR044861">
    <property type="entry name" value="IPNS-like_FE2OG_OXY"/>
</dbReference>
<dbReference type="PANTHER" id="PTHR47991">
    <property type="entry name" value="OXOGLUTARATE/IRON-DEPENDENT DIOXYGENASE"/>
    <property type="match status" value="1"/>
</dbReference>
<dbReference type="GO" id="GO:0046872">
    <property type="term" value="F:metal ion binding"/>
    <property type="evidence" value="ECO:0007669"/>
    <property type="project" value="UniProtKB-KW"/>
</dbReference>
<keyword evidence="6" id="KW-1185">Reference proteome</keyword>
<dbReference type="AlphaFoldDB" id="A0A803L2Z6"/>
<dbReference type="EnsemblPlants" id="AUR62006235-RA">
    <property type="protein sequence ID" value="AUR62006235-RA:cds"/>
    <property type="gene ID" value="AUR62006235"/>
</dbReference>
<dbReference type="Proteomes" id="UP000596660">
    <property type="component" value="Unplaced"/>
</dbReference>
<organism evidence="5 6">
    <name type="scientific">Chenopodium quinoa</name>
    <name type="common">Quinoa</name>
    <dbReference type="NCBI Taxonomy" id="63459"/>
    <lineage>
        <taxon>Eukaryota</taxon>
        <taxon>Viridiplantae</taxon>
        <taxon>Streptophyta</taxon>
        <taxon>Embryophyta</taxon>
        <taxon>Tracheophyta</taxon>
        <taxon>Spermatophyta</taxon>
        <taxon>Magnoliopsida</taxon>
        <taxon>eudicotyledons</taxon>
        <taxon>Gunneridae</taxon>
        <taxon>Pentapetalae</taxon>
        <taxon>Caryophyllales</taxon>
        <taxon>Chenopodiaceae</taxon>
        <taxon>Chenopodioideae</taxon>
        <taxon>Atripliceae</taxon>
        <taxon>Chenopodium</taxon>
    </lineage>
</organism>
<dbReference type="PROSITE" id="PS51471">
    <property type="entry name" value="FE2OG_OXY"/>
    <property type="match status" value="1"/>
</dbReference>
<evidence type="ECO:0000256" key="3">
    <source>
        <dbReference type="RuleBase" id="RU003682"/>
    </source>
</evidence>
<dbReference type="Gramene" id="AUR62006235-RA">
    <property type="protein sequence ID" value="AUR62006235-RA:cds"/>
    <property type="gene ID" value="AUR62006235"/>
</dbReference>
<evidence type="ECO:0000256" key="2">
    <source>
        <dbReference type="ARBA" id="ARBA00023004"/>
    </source>
</evidence>
<dbReference type="Pfam" id="PF03171">
    <property type="entry name" value="2OG-FeII_Oxy"/>
    <property type="match status" value="1"/>
</dbReference>
<dbReference type="InterPro" id="IPR005123">
    <property type="entry name" value="Oxoglu/Fe-dep_dioxygenase_dom"/>
</dbReference>
<reference evidence="5" key="2">
    <citation type="submission" date="2021-03" db="UniProtKB">
        <authorList>
            <consortium name="EnsemblPlants"/>
        </authorList>
    </citation>
    <scope>IDENTIFICATION</scope>
</reference>
<dbReference type="InterPro" id="IPR027443">
    <property type="entry name" value="IPNS-like_sf"/>
</dbReference>
<sequence length="279" mass="30543">MAPTHKPVQDIIQSGGVPKCYIQHKDDYQAANSNGLPPLMDAPTIDFSLLSSSSYPDDELANLRIALLLLLGVVFRTILDEYSKGNRMILEMLLKAMASSLNIEDKSFLELWGDENKDMTFARFNFYPRCPMSDQVVGLKPHGDGTYITMLLLDKEVEGLQVNKDNTWFRVPIIPQALTILVGDQMETAGLVLATQQGGGSKTHPAWLSSDGRSIREQAASRFEAATGTVEFPAGLRGWALRMAARLAVVAAGLRQVGAAEWLCRVLVVRQQHGRGGGS</sequence>
<feature type="domain" description="Fe2OG dioxygenase" evidence="4">
    <location>
        <begin position="118"/>
        <end position="225"/>
    </location>
</feature>
<evidence type="ECO:0000313" key="6">
    <source>
        <dbReference type="Proteomes" id="UP000596660"/>
    </source>
</evidence>
<dbReference type="SUPFAM" id="SSF51197">
    <property type="entry name" value="Clavaminate synthase-like"/>
    <property type="match status" value="1"/>
</dbReference>
<evidence type="ECO:0000256" key="1">
    <source>
        <dbReference type="ARBA" id="ARBA00022723"/>
    </source>
</evidence>
<evidence type="ECO:0000313" key="5">
    <source>
        <dbReference type="EnsemblPlants" id="AUR62006235-RA:cds"/>
    </source>
</evidence>
<protein>
    <recommendedName>
        <fullName evidence="4">Fe2OG dioxygenase domain-containing protein</fullName>
    </recommendedName>
</protein>
<comment type="similarity">
    <text evidence="3">Belongs to the iron/ascorbate-dependent oxidoreductase family.</text>
</comment>
<keyword evidence="1 3" id="KW-0479">Metal-binding</keyword>